<dbReference type="PROSITE" id="PS51707">
    <property type="entry name" value="CYTH"/>
    <property type="match status" value="1"/>
</dbReference>
<dbReference type="InterPro" id="IPR033469">
    <property type="entry name" value="CYTH-like_dom_sf"/>
</dbReference>
<dbReference type="Proteomes" id="UP000034492">
    <property type="component" value="Unassembled WGS sequence"/>
</dbReference>
<evidence type="ECO:0000313" key="3">
    <source>
        <dbReference type="Proteomes" id="UP000034492"/>
    </source>
</evidence>
<dbReference type="SUPFAM" id="SSF55154">
    <property type="entry name" value="CYTH-like phosphatases"/>
    <property type="match status" value="1"/>
</dbReference>
<dbReference type="AlphaFoldDB" id="A0A0G0F561"/>
<accession>A0A0G0F561</accession>
<evidence type="ECO:0000259" key="1">
    <source>
        <dbReference type="PROSITE" id="PS51707"/>
    </source>
</evidence>
<reference evidence="2 3" key="1">
    <citation type="journal article" date="2015" name="Nature">
        <title>rRNA introns, odd ribosomes, and small enigmatic genomes across a large radiation of phyla.</title>
        <authorList>
            <person name="Brown C.T."/>
            <person name="Hug L.A."/>
            <person name="Thomas B.C."/>
            <person name="Sharon I."/>
            <person name="Castelle C.J."/>
            <person name="Singh A."/>
            <person name="Wilkins M.J."/>
            <person name="Williams K.H."/>
            <person name="Banfield J.F."/>
        </authorList>
    </citation>
    <scope>NUCLEOTIDE SEQUENCE [LARGE SCALE GENOMIC DNA]</scope>
</reference>
<dbReference type="EMBL" id="LBSA01000021">
    <property type="protein sequence ID" value="KKQ08595.1"/>
    <property type="molecule type" value="Genomic_DNA"/>
</dbReference>
<evidence type="ECO:0000313" key="2">
    <source>
        <dbReference type="EMBL" id="KKQ08595.1"/>
    </source>
</evidence>
<dbReference type="Gene3D" id="2.40.320.10">
    <property type="entry name" value="Hypothetical Protein Pfu-838710-001"/>
    <property type="match status" value="1"/>
</dbReference>
<dbReference type="SMART" id="SM01118">
    <property type="entry name" value="CYTH"/>
    <property type="match status" value="1"/>
</dbReference>
<sequence length="185" mass="22208">MKQNKRNQRLQLLEVELRAKIDRVNLLNNKILLNKEYLEIDMYYRYAPEINKDWVVRIRRHLNDFFVTYKSNKKFGEGAWSEVEMQINKEVADKLHDFFLSNKFILDVIIEKNRKNFQYKNFEINIDQIKDLGIFIEAEVITDNVEEGRERILELFLELDIPSKDITEKGYVTLMKEALNGKSTR</sequence>
<organism evidence="2 3">
    <name type="scientific">Candidatus Daviesbacteria bacterium GW2011_GWB1_36_5</name>
    <dbReference type="NCBI Taxonomy" id="1618426"/>
    <lineage>
        <taxon>Bacteria</taxon>
        <taxon>Candidatus Daviesiibacteriota</taxon>
    </lineage>
</organism>
<gene>
    <name evidence="2" type="ORF">US19_C0021G0011</name>
</gene>
<proteinExistence type="predicted"/>
<dbReference type="PANTHER" id="PTHR21028">
    <property type="entry name" value="SI:CH211-156B7.4"/>
    <property type="match status" value="1"/>
</dbReference>
<dbReference type="PANTHER" id="PTHR21028:SF2">
    <property type="entry name" value="CYTH DOMAIN-CONTAINING PROTEIN"/>
    <property type="match status" value="1"/>
</dbReference>
<dbReference type="InterPro" id="IPR008173">
    <property type="entry name" value="Adenylyl_cyclase_CyaB"/>
</dbReference>
<feature type="domain" description="CYTH" evidence="1">
    <location>
        <begin position="12"/>
        <end position="177"/>
    </location>
</feature>
<dbReference type="InterPro" id="IPR023577">
    <property type="entry name" value="CYTH_domain"/>
</dbReference>
<protein>
    <submittedName>
        <fullName evidence="2">Adenylate cyclase</fullName>
    </submittedName>
</protein>
<name>A0A0G0F561_9BACT</name>
<dbReference type="Pfam" id="PF01928">
    <property type="entry name" value="CYTH"/>
    <property type="match status" value="1"/>
</dbReference>
<comment type="caution">
    <text evidence="2">The sequence shown here is derived from an EMBL/GenBank/DDBJ whole genome shotgun (WGS) entry which is preliminary data.</text>
</comment>